<feature type="compositionally biased region" description="Acidic residues" evidence="1">
    <location>
        <begin position="163"/>
        <end position="193"/>
    </location>
</feature>
<name>A0AAV5A0X1_9AGAM</name>
<protein>
    <recommendedName>
        <fullName evidence="2">CCD97-like C-terminal domain-containing protein</fullName>
    </recommendedName>
</protein>
<sequence>MSMSTTLPIVFNADSILSYLGLPSDYSPSPSGGPVEFLSIHLRELPPNLLAQFSLLLTPQQRSVLPAIRNRRQKYAFSIPKELSFDEARKRWPLLWEGRDRPGVQQAKEEKTWAEREFLGGQKGRIGKLGQLLGGYEEEREAERFREARHGGLAQKLSRQSLDEEPEVEEEEEEEEDDDQDQNGPLIEEEDTPDQLRINFERLIRERFIYGLLDNADYEVVDWEDRWDELNEQDSEERWFDEEEENGAPPMSMSLDLDLPSRSAV</sequence>
<dbReference type="EMBL" id="BPWL01000002">
    <property type="protein sequence ID" value="GJJ07062.1"/>
    <property type="molecule type" value="Genomic_DNA"/>
</dbReference>
<evidence type="ECO:0000259" key="2">
    <source>
        <dbReference type="Pfam" id="PF09747"/>
    </source>
</evidence>
<keyword evidence="4" id="KW-1185">Reference proteome</keyword>
<feature type="domain" description="CCD97-like C-terminal" evidence="2">
    <location>
        <begin position="138"/>
        <end position="243"/>
    </location>
</feature>
<evidence type="ECO:0000313" key="3">
    <source>
        <dbReference type="EMBL" id="GJJ07062.1"/>
    </source>
</evidence>
<reference evidence="3" key="1">
    <citation type="submission" date="2021-10" db="EMBL/GenBank/DDBJ databases">
        <title>De novo Genome Assembly of Clathrus columnatus (Basidiomycota, Fungi) Using Illumina and Nanopore Sequence Data.</title>
        <authorList>
            <person name="Ogiso-Tanaka E."/>
            <person name="Itagaki H."/>
            <person name="Hosoya T."/>
            <person name="Hosaka K."/>
        </authorList>
    </citation>
    <scope>NUCLEOTIDE SEQUENCE</scope>
    <source>
        <strain evidence="3">MO-923</strain>
    </source>
</reference>
<dbReference type="Proteomes" id="UP001050691">
    <property type="component" value="Unassembled WGS sequence"/>
</dbReference>
<accession>A0AAV5A0X1</accession>
<dbReference type="PANTHER" id="PTHR31840">
    <property type="entry name" value="COILED-COIL DOMAIN-CONTAINING PROTEIN 97"/>
    <property type="match status" value="1"/>
</dbReference>
<dbReference type="AlphaFoldDB" id="A0AAV5A0X1"/>
<dbReference type="InterPro" id="IPR018613">
    <property type="entry name" value="Ccdc97-like"/>
</dbReference>
<dbReference type="Pfam" id="PF09747">
    <property type="entry name" value="CCD97-like_C"/>
    <property type="match status" value="1"/>
</dbReference>
<evidence type="ECO:0000313" key="4">
    <source>
        <dbReference type="Proteomes" id="UP001050691"/>
    </source>
</evidence>
<feature type="compositionally biased region" description="Acidic residues" evidence="1">
    <location>
        <begin position="231"/>
        <end position="246"/>
    </location>
</feature>
<feature type="region of interest" description="Disordered" evidence="1">
    <location>
        <begin position="155"/>
        <end position="194"/>
    </location>
</feature>
<proteinExistence type="predicted"/>
<feature type="region of interest" description="Disordered" evidence="1">
    <location>
        <begin position="231"/>
        <end position="265"/>
    </location>
</feature>
<organism evidence="3 4">
    <name type="scientific">Clathrus columnatus</name>
    <dbReference type="NCBI Taxonomy" id="1419009"/>
    <lineage>
        <taxon>Eukaryota</taxon>
        <taxon>Fungi</taxon>
        <taxon>Dikarya</taxon>
        <taxon>Basidiomycota</taxon>
        <taxon>Agaricomycotina</taxon>
        <taxon>Agaricomycetes</taxon>
        <taxon>Phallomycetidae</taxon>
        <taxon>Phallales</taxon>
        <taxon>Clathraceae</taxon>
        <taxon>Clathrus</taxon>
    </lineage>
</organism>
<comment type="caution">
    <text evidence="3">The sequence shown here is derived from an EMBL/GenBank/DDBJ whole genome shotgun (WGS) entry which is preliminary data.</text>
</comment>
<evidence type="ECO:0000256" key="1">
    <source>
        <dbReference type="SAM" id="MobiDB-lite"/>
    </source>
</evidence>
<dbReference type="InterPro" id="IPR040233">
    <property type="entry name" value="CCD97-like_C"/>
</dbReference>
<dbReference type="PANTHER" id="PTHR31840:SF1">
    <property type="entry name" value="COILED-COIL DOMAIN-CONTAINING PROTEIN 97"/>
    <property type="match status" value="1"/>
</dbReference>
<gene>
    <name evidence="3" type="ORF">Clacol_001261</name>
</gene>